<dbReference type="OrthoDB" id="783096at2759"/>
<keyword evidence="2" id="KW-0472">Membrane</keyword>
<dbReference type="Proteomes" id="UP000076871">
    <property type="component" value="Unassembled WGS sequence"/>
</dbReference>
<evidence type="ECO:0000256" key="1">
    <source>
        <dbReference type="SAM" id="MobiDB-lite"/>
    </source>
</evidence>
<keyword evidence="5" id="KW-1185">Reference proteome</keyword>
<dbReference type="InParanoid" id="A0A165EN43"/>
<dbReference type="RefSeq" id="XP_040765147.1">
    <property type="nucleotide sequence ID" value="XM_040908709.1"/>
</dbReference>
<dbReference type="Gene3D" id="2.100.10.50">
    <property type="match status" value="1"/>
</dbReference>
<dbReference type="GO" id="GO:0005737">
    <property type="term" value="C:cytoplasm"/>
    <property type="evidence" value="ECO:0007669"/>
    <property type="project" value="TreeGrafter"/>
</dbReference>
<dbReference type="Pfam" id="PF00149">
    <property type="entry name" value="Metallophos"/>
    <property type="match status" value="1"/>
</dbReference>
<feature type="compositionally biased region" description="Basic and acidic residues" evidence="1">
    <location>
        <begin position="552"/>
        <end position="562"/>
    </location>
</feature>
<dbReference type="CDD" id="cd07383">
    <property type="entry name" value="MPP_Dcr2"/>
    <property type="match status" value="1"/>
</dbReference>
<dbReference type="STRING" id="1314785.A0A165EN43"/>
<dbReference type="GeneID" id="63825738"/>
<keyword evidence="2" id="KW-0812">Transmembrane</keyword>
<reference evidence="4 5" key="1">
    <citation type="journal article" date="2016" name="Mol. Biol. Evol.">
        <title>Comparative Genomics of Early-Diverging Mushroom-Forming Fungi Provides Insights into the Origins of Lignocellulose Decay Capabilities.</title>
        <authorList>
            <person name="Nagy L.G."/>
            <person name="Riley R."/>
            <person name="Tritt A."/>
            <person name="Adam C."/>
            <person name="Daum C."/>
            <person name="Floudas D."/>
            <person name="Sun H."/>
            <person name="Yadav J.S."/>
            <person name="Pangilinan J."/>
            <person name="Larsson K.H."/>
            <person name="Matsuura K."/>
            <person name="Barry K."/>
            <person name="Labutti K."/>
            <person name="Kuo R."/>
            <person name="Ohm R.A."/>
            <person name="Bhattacharya S.S."/>
            <person name="Shirouzu T."/>
            <person name="Yoshinaga Y."/>
            <person name="Martin F.M."/>
            <person name="Grigoriev I.V."/>
            <person name="Hibbett D.S."/>
        </authorList>
    </citation>
    <scope>NUCLEOTIDE SEQUENCE [LARGE SCALE GENOMIC DNA]</scope>
    <source>
        <strain evidence="4 5">93-53</strain>
    </source>
</reference>
<evidence type="ECO:0000313" key="5">
    <source>
        <dbReference type="Proteomes" id="UP000076871"/>
    </source>
</evidence>
<name>A0A165EN43_9APHY</name>
<dbReference type="FunCoup" id="A0A165EN43">
    <property type="interactions" value="47"/>
</dbReference>
<dbReference type="Gene3D" id="3.60.21.10">
    <property type="match status" value="1"/>
</dbReference>
<keyword evidence="2" id="KW-1133">Transmembrane helix</keyword>
<accession>A0A165EN43</accession>
<gene>
    <name evidence="4" type="ORF">LAESUDRAFT_724873</name>
</gene>
<feature type="transmembrane region" description="Helical" evidence="2">
    <location>
        <begin position="12"/>
        <end position="36"/>
    </location>
</feature>
<proteinExistence type="predicted"/>
<organism evidence="4 5">
    <name type="scientific">Laetiporus sulphureus 93-53</name>
    <dbReference type="NCBI Taxonomy" id="1314785"/>
    <lineage>
        <taxon>Eukaryota</taxon>
        <taxon>Fungi</taxon>
        <taxon>Dikarya</taxon>
        <taxon>Basidiomycota</taxon>
        <taxon>Agaricomycotina</taxon>
        <taxon>Agaricomycetes</taxon>
        <taxon>Polyporales</taxon>
        <taxon>Laetiporus</taxon>
    </lineage>
</organism>
<dbReference type="GO" id="GO:0004721">
    <property type="term" value="F:phosphoprotein phosphatase activity"/>
    <property type="evidence" value="ECO:0007669"/>
    <property type="project" value="TreeGrafter"/>
</dbReference>
<evidence type="ECO:0000313" key="4">
    <source>
        <dbReference type="EMBL" id="KZT07407.1"/>
    </source>
</evidence>
<dbReference type="InterPro" id="IPR004843">
    <property type="entry name" value="Calcineurin-like_PHP"/>
</dbReference>
<evidence type="ECO:0000256" key="2">
    <source>
        <dbReference type="SAM" id="Phobius"/>
    </source>
</evidence>
<dbReference type="EMBL" id="KV427619">
    <property type="protein sequence ID" value="KZT07407.1"/>
    <property type="molecule type" value="Genomic_DNA"/>
</dbReference>
<feature type="region of interest" description="Disordered" evidence="1">
    <location>
        <begin position="539"/>
        <end position="562"/>
    </location>
</feature>
<protein>
    <submittedName>
        <fullName evidence="4">Metallo-dependent phosphatase</fullName>
    </submittedName>
</protein>
<dbReference type="PANTHER" id="PTHR32440:SF0">
    <property type="entry name" value="PHOSPHATASE DCR2-RELATED"/>
    <property type="match status" value="1"/>
</dbReference>
<dbReference type="PANTHER" id="PTHR32440">
    <property type="entry name" value="PHOSPHATASE DCR2-RELATED-RELATED"/>
    <property type="match status" value="1"/>
</dbReference>
<dbReference type="AlphaFoldDB" id="A0A165EN43"/>
<dbReference type="SUPFAM" id="SSF56300">
    <property type="entry name" value="Metallo-dependent phosphatases"/>
    <property type="match status" value="1"/>
</dbReference>
<sequence length="675" mass="75391">MALSLFRLGRSLRSIFSPAVVFIALCCLLTFVFVLYQPNAGPGASQRVGWQSWEVISGISGDNADATTGGDSTPIAGTPSLAEGVDWWNVTQGSQKVDSASLPLDVWDPMLPHDTGLSEIDITACFIDPWYAESLAGDFCAPATTKEADAYRGKWVRVPRNLNVQSGLMSLNIYYRRTRRHDIPIVTELRILPDKETPPLSADWHKVSRTISPSGEKLYLWYKTDKTLAQMTMTERQTDLVTELDVLFGDNQPWYGFEKLDTPVLEGKAIIQRESVWLTYRRGVKPVPRAPPLHFTHDGRFKIMQIADLHYSVSAGTCRDTPLAPCSNSDNLTNTLLGRMLDVERPDLVVFTGDQLNGQGTSWDARSVLAKFARAVTQRGIPWAAIFGNHDDEDGDSREDQIKYMKGLPYSLVEAGPKDIHGVGNYVLKVKSADASMTHLLTLYFLDSGSYSRGFFNWFGFFVPTEYDWIHQDQIDWFLQESSSIDPIERPFTPDSGKDLGDIWERQAADQVTPETRRLAKPNALMFYHIPVQETYAAADTDPNTGKPLDVGQHDLEGQGSPKKQDGFFHKGLLQAPESDHVAAGNAREVKVVANGHCHVTENCRRVKGVWLCFGGGGSYSGYGRVGFDRRFRIFDISDYGETIRTYKRTENDEIVDEMVLAGRGAPPPFEGLRR</sequence>
<dbReference type="InterPro" id="IPR029052">
    <property type="entry name" value="Metallo-depent_PP-like"/>
</dbReference>
<evidence type="ECO:0000259" key="3">
    <source>
        <dbReference type="Pfam" id="PF00149"/>
    </source>
</evidence>
<feature type="domain" description="Calcineurin-like phosphoesterase" evidence="3">
    <location>
        <begin position="301"/>
        <end position="413"/>
    </location>
</feature>